<evidence type="ECO:0000256" key="1">
    <source>
        <dbReference type="ARBA" id="ARBA00001962"/>
    </source>
</evidence>
<evidence type="ECO:0000256" key="9">
    <source>
        <dbReference type="ARBA" id="ARBA00022964"/>
    </source>
</evidence>
<dbReference type="GO" id="GO:0031408">
    <property type="term" value="P:oxylipin biosynthetic process"/>
    <property type="evidence" value="ECO:0007669"/>
    <property type="project" value="UniProtKB-UniRule"/>
</dbReference>
<proteinExistence type="inferred from homology"/>
<keyword evidence="7 16" id="KW-0925">Oxylipin biosynthesis</keyword>
<evidence type="ECO:0000313" key="20">
    <source>
        <dbReference type="EMBL" id="KAF3975239.1"/>
    </source>
</evidence>
<dbReference type="InterPro" id="IPR020833">
    <property type="entry name" value="LipOase_Fe_BS"/>
</dbReference>
<comment type="function">
    <text evidence="16">Plant lipoxygenase may be involved in a number of diverse aspects of plant physiology including growth and development, pest resistance, and senescence or responses to wounding.</text>
</comment>
<feature type="domain" description="Lipoxygenase" evidence="19">
    <location>
        <begin position="209"/>
        <end position="901"/>
    </location>
</feature>
<protein>
    <recommendedName>
        <fullName evidence="16">Lipoxygenase</fullName>
        <ecNumber evidence="16">1.13.11.-</ecNumber>
    </recommendedName>
</protein>
<gene>
    <name evidence="20" type="ORF">CMV_001489</name>
</gene>
<dbReference type="GO" id="GO:0016702">
    <property type="term" value="F:oxidoreductase activity, acting on single donors with incorporation of molecular oxygen, incorporation of two atoms of oxygen"/>
    <property type="evidence" value="ECO:0007669"/>
    <property type="project" value="InterPro"/>
</dbReference>
<dbReference type="SUPFAM" id="SSF49723">
    <property type="entry name" value="Lipase/lipooxygenase domain (PLAT/LH2 domain)"/>
    <property type="match status" value="1"/>
</dbReference>
<dbReference type="InterPro" id="IPR001246">
    <property type="entry name" value="LipOase_plant"/>
</dbReference>
<evidence type="ECO:0000256" key="17">
    <source>
        <dbReference type="SAM" id="MobiDB-lite"/>
    </source>
</evidence>
<evidence type="ECO:0000313" key="21">
    <source>
        <dbReference type="Proteomes" id="UP000737018"/>
    </source>
</evidence>
<keyword evidence="13 16" id="KW-0275">Fatty acid biosynthesis</keyword>
<comment type="pathway">
    <text evidence="16">Lipid metabolism; oxylipin biosynthesis.</text>
</comment>
<evidence type="ECO:0000256" key="15">
    <source>
        <dbReference type="RuleBase" id="RU003974"/>
    </source>
</evidence>
<dbReference type="InterPro" id="IPR013819">
    <property type="entry name" value="LipOase_C"/>
</dbReference>
<name>A0A8J4W4C6_9ROSI</name>
<dbReference type="OrthoDB" id="407298at2759"/>
<comment type="caution">
    <text evidence="20">The sequence shown here is derived from an EMBL/GenBank/DDBJ whole genome shotgun (WGS) entry which is preliminary data.</text>
</comment>
<evidence type="ECO:0000259" key="19">
    <source>
        <dbReference type="PROSITE" id="PS51393"/>
    </source>
</evidence>
<dbReference type="InterPro" id="IPR036226">
    <property type="entry name" value="LipOase_C_sf"/>
</dbReference>
<dbReference type="Gene3D" id="4.10.375.10">
    <property type="entry name" value="Lipoxygenase-1, Domain 2"/>
    <property type="match status" value="1"/>
</dbReference>
<dbReference type="PANTHER" id="PTHR11771">
    <property type="entry name" value="LIPOXYGENASE"/>
    <property type="match status" value="1"/>
</dbReference>
<feature type="region of interest" description="Disordered" evidence="17">
    <location>
        <begin position="263"/>
        <end position="297"/>
    </location>
</feature>
<keyword evidence="5 16" id="KW-0444">Lipid biosynthesis</keyword>
<evidence type="ECO:0000256" key="3">
    <source>
        <dbReference type="ARBA" id="ARBA00009419"/>
    </source>
</evidence>
<dbReference type="EMBL" id="JRKL02000093">
    <property type="protein sequence ID" value="KAF3975239.1"/>
    <property type="molecule type" value="Genomic_DNA"/>
</dbReference>
<dbReference type="PRINTS" id="PR00468">
    <property type="entry name" value="PLTLPOXGNASE"/>
</dbReference>
<dbReference type="InterPro" id="IPR036392">
    <property type="entry name" value="PLAT/LH2_dom_sf"/>
</dbReference>
<reference evidence="20" key="1">
    <citation type="submission" date="2020-03" db="EMBL/GenBank/DDBJ databases">
        <title>Castanea mollissima Vanexum genome sequencing.</title>
        <authorList>
            <person name="Staton M."/>
        </authorList>
    </citation>
    <scope>NUCLEOTIDE SEQUENCE</scope>
    <source>
        <tissue evidence="20">Leaf</tissue>
    </source>
</reference>
<comment type="caution">
    <text evidence="14">Lacks conserved residue(s) required for the propagation of feature annotation.</text>
</comment>
<dbReference type="Gene3D" id="4.10.372.10">
    <property type="entry name" value="Lipoxygenase-1, Domain 3"/>
    <property type="match status" value="1"/>
</dbReference>
<dbReference type="PROSITE" id="PS00711">
    <property type="entry name" value="LIPOXYGENASE_1"/>
    <property type="match status" value="1"/>
</dbReference>
<evidence type="ECO:0000256" key="2">
    <source>
        <dbReference type="ARBA" id="ARBA00004496"/>
    </source>
</evidence>
<dbReference type="PROSITE" id="PS51393">
    <property type="entry name" value="LIPOXYGENASE_3"/>
    <property type="match status" value="1"/>
</dbReference>
<evidence type="ECO:0000256" key="13">
    <source>
        <dbReference type="ARBA" id="ARBA00023160"/>
    </source>
</evidence>
<evidence type="ECO:0000256" key="16">
    <source>
        <dbReference type="RuleBase" id="RU003975"/>
    </source>
</evidence>
<keyword evidence="10 15" id="KW-0560">Oxidoreductase</keyword>
<dbReference type="Gene3D" id="3.10.450.60">
    <property type="match status" value="1"/>
</dbReference>
<dbReference type="GO" id="GO:0034440">
    <property type="term" value="P:lipid oxidation"/>
    <property type="evidence" value="ECO:0007669"/>
    <property type="project" value="InterPro"/>
</dbReference>
<sequence length="901" mass="102304">MAMTKKIFGAFSMEVFNPNPFSRALHLSRCVQQTKFPTTRKKILQLRKGVRAPAVALNVNEPVKAVAEKLVALNVTALVTLRNGEMGNAEQIMPLLFDAFKPTQRFTVLQLVSTEIDPRTMEPKMSKEATLDWSKKKPTIGAERNTYKVEFIVDSDFGVPGAITVSNKYRREFFLESITIEGVVQFVCNSWIQAEMVNAKKRIFFSNKAYLPCETPIGLKELRDEELRELRGDGKGQRIPSDRIYDYDVYNDLGDPENEIEYERPTLGGEKNPHPRRCRTGRPPSNKDMNMESRSPSFMPIYVPRDEALEKGKSDAFNLGKLKGILRNIIPSLTVTDSNVFKGFSDLDSLYNERTLLGMKSPDGMHMKHSLPKMIHKLQESVEEIFKFDPPKIMSRDTSCWLRDDQFSRQALAGINPLSIERIKEFPPVSKLDRPIYGPQESALKEEHIKGHLDGMSVQQAIEENKLFILDYHDMYLPFLNQINSLEDRKAYATRTIFFLTPMDTLKPIAIELSLPPVDPNSPSSQVLTPPTDATTNWLWQLGKAHVCSNDSGVHQLVHHWLRTHACMEPFIIAAHRQLSAMHPIYKFLDPHMRYTLKINALARETLINAGGIIETDFTPGKFCMQISCAAYRDWWRFDLEGLPADLIRRGVAIPDPTQAHGIRLLIEDYPYAADGLLIWSAIQKLAQSYVNYYYQDASAVCSDTELQAWYDESVNVGHADLRHASWWPKLSSPDDLISMLTTIIWLASAQHAALNFGQYPYGGHVPTRPPLMRQLIPKENDPGYMSFFKDPQGYFLSSLPSWSQITKYMAVIDIISSHSPDEEYLGVRKDLSTWSGDPKILEAFYYFSMEIKSIENEIEKRNSDISLRNRCGVGISPYELLIPSSGPGVTCRGVPNSITV</sequence>
<evidence type="ECO:0000259" key="18">
    <source>
        <dbReference type="PROSITE" id="PS50095"/>
    </source>
</evidence>
<dbReference type="AlphaFoldDB" id="A0A8J4W4C6"/>
<keyword evidence="6 15" id="KW-0479">Metal-binding</keyword>
<dbReference type="InterPro" id="IPR001024">
    <property type="entry name" value="PLAT/LH2_dom"/>
</dbReference>
<evidence type="ECO:0000256" key="12">
    <source>
        <dbReference type="ARBA" id="ARBA00023098"/>
    </source>
</evidence>
<keyword evidence="11 15" id="KW-0408">Iron</keyword>
<dbReference type="PROSITE" id="PS50095">
    <property type="entry name" value="PLAT"/>
    <property type="match status" value="1"/>
</dbReference>
<dbReference type="PRINTS" id="PR00087">
    <property type="entry name" value="LIPOXYGENASE"/>
</dbReference>
<dbReference type="SMART" id="SM00308">
    <property type="entry name" value="LH2"/>
    <property type="match status" value="1"/>
</dbReference>
<keyword evidence="12" id="KW-0443">Lipid metabolism</keyword>
<dbReference type="FunFam" id="3.10.450.60:FF:000002">
    <property type="entry name" value="Lipoxygenase"/>
    <property type="match status" value="1"/>
</dbReference>
<dbReference type="GO" id="GO:0005506">
    <property type="term" value="F:iron ion binding"/>
    <property type="evidence" value="ECO:0007669"/>
    <property type="project" value="UniProtKB-ARBA"/>
</dbReference>
<dbReference type="Pfam" id="PF01477">
    <property type="entry name" value="PLAT"/>
    <property type="match status" value="1"/>
</dbReference>
<evidence type="ECO:0000256" key="7">
    <source>
        <dbReference type="ARBA" id="ARBA00022767"/>
    </source>
</evidence>
<dbReference type="InterPro" id="IPR027433">
    <property type="entry name" value="Lipoxygenase_dom_3"/>
</dbReference>
<dbReference type="SUPFAM" id="SSF48484">
    <property type="entry name" value="Lipoxigenase"/>
    <property type="match status" value="1"/>
</dbReference>
<dbReference type="Gene3D" id="1.20.245.10">
    <property type="entry name" value="Lipoxygenase-1, Domain 5"/>
    <property type="match status" value="1"/>
</dbReference>
<evidence type="ECO:0000256" key="4">
    <source>
        <dbReference type="ARBA" id="ARBA00022490"/>
    </source>
</evidence>
<accession>A0A8J4W4C6</accession>
<keyword evidence="4" id="KW-0963">Cytoplasm</keyword>
<keyword evidence="9 15" id="KW-0223">Dioxygenase</keyword>
<dbReference type="InterPro" id="IPR020834">
    <property type="entry name" value="LipOase_CS"/>
</dbReference>
<comment type="similarity">
    <text evidence="3 15">Belongs to the lipoxygenase family.</text>
</comment>
<evidence type="ECO:0000256" key="11">
    <source>
        <dbReference type="ARBA" id="ARBA00023004"/>
    </source>
</evidence>
<dbReference type="InterPro" id="IPR000907">
    <property type="entry name" value="LipOase"/>
</dbReference>
<evidence type="ECO:0000256" key="10">
    <source>
        <dbReference type="ARBA" id="ARBA00023002"/>
    </source>
</evidence>
<keyword evidence="21" id="KW-1185">Reference proteome</keyword>
<evidence type="ECO:0000256" key="8">
    <source>
        <dbReference type="ARBA" id="ARBA00022832"/>
    </source>
</evidence>
<feature type="domain" description="PLAT" evidence="18">
    <location>
        <begin position="75"/>
        <end position="206"/>
    </location>
</feature>
<dbReference type="EC" id="1.13.11.-" evidence="16"/>
<dbReference type="PROSITE" id="PS00081">
    <property type="entry name" value="LIPOXYGENASE_2"/>
    <property type="match status" value="1"/>
</dbReference>
<dbReference type="Proteomes" id="UP000737018">
    <property type="component" value="Unassembled WGS sequence"/>
</dbReference>
<dbReference type="GO" id="GO:0006633">
    <property type="term" value="P:fatty acid biosynthetic process"/>
    <property type="evidence" value="ECO:0007669"/>
    <property type="project" value="UniProtKB-KW"/>
</dbReference>
<dbReference type="UniPathway" id="UPA00382"/>
<dbReference type="GO" id="GO:0005737">
    <property type="term" value="C:cytoplasm"/>
    <property type="evidence" value="ECO:0007669"/>
    <property type="project" value="UniProtKB-SubCell"/>
</dbReference>
<comment type="subcellular location">
    <subcellularLocation>
        <location evidence="2">Cytoplasm</location>
    </subcellularLocation>
</comment>
<evidence type="ECO:0000256" key="5">
    <source>
        <dbReference type="ARBA" id="ARBA00022516"/>
    </source>
</evidence>
<dbReference type="Pfam" id="PF00305">
    <property type="entry name" value="Lipoxygenase"/>
    <property type="match status" value="1"/>
</dbReference>
<dbReference type="FunFam" id="1.20.245.10:FF:000002">
    <property type="entry name" value="Lipoxygenase"/>
    <property type="match status" value="1"/>
</dbReference>
<evidence type="ECO:0000256" key="6">
    <source>
        <dbReference type="ARBA" id="ARBA00022723"/>
    </source>
</evidence>
<keyword evidence="8" id="KW-0276">Fatty acid metabolism</keyword>
<dbReference type="Gene3D" id="2.60.60.20">
    <property type="entry name" value="PLAT/LH2 domain"/>
    <property type="match status" value="1"/>
</dbReference>
<organism evidence="20 21">
    <name type="scientific">Castanea mollissima</name>
    <name type="common">Chinese chestnut</name>
    <dbReference type="NCBI Taxonomy" id="60419"/>
    <lineage>
        <taxon>Eukaryota</taxon>
        <taxon>Viridiplantae</taxon>
        <taxon>Streptophyta</taxon>
        <taxon>Embryophyta</taxon>
        <taxon>Tracheophyta</taxon>
        <taxon>Spermatophyta</taxon>
        <taxon>Magnoliopsida</taxon>
        <taxon>eudicotyledons</taxon>
        <taxon>Gunneridae</taxon>
        <taxon>Pentapetalae</taxon>
        <taxon>rosids</taxon>
        <taxon>fabids</taxon>
        <taxon>Fagales</taxon>
        <taxon>Fagaceae</taxon>
        <taxon>Castanea</taxon>
    </lineage>
</organism>
<evidence type="ECO:0000256" key="14">
    <source>
        <dbReference type="PROSITE-ProRule" id="PRU00152"/>
    </source>
</evidence>
<comment type="cofactor">
    <cofactor evidence="1 15">
        <name>Fe cation</name>
        <dbReference type="ChEBI" id="CHEBI:24875"/>
    </cofactor>
</comment>